<evidence type="ECO:0000313" key="6">
    <source>
        <dbReference type="Proteomes" id="UP001056384"/>
    </source>
</evidence>
<feature type="region of interest" description="Disordered" evidence="3">
    <location>
        <begin position="1"/>
        <end position="43"/>
    </location>
</feature>
<dbReference type="InterPro" id="IPR001138">
    <property type="entry name" value="Zn2Cys6_DnaBD"/>
</dbReference>
<feature type="region of interest" description="Disordered" evidence="3">
    <location>
        <begin position="683"/>
        <end position="721"/>
    </location>
</feature>
<organism evidence="5 6">
    <name type="scientific">Septoria linicola</name>
    <dbReference type="NCBI Taxonomy" id="215465"/>
    <lineage>
        <taxon>Eukaryota</taxon>
        <taxon>Fungi</taxon>
        <taxon>Dikarya</taxon>
        <taxon>Ascomycota</taxon>
        <taxon>Pezizomycotina</taxon>
        <taxon>Dothideomycetes</taxon>
        <taxon>Dothideomycetidae</taxon>
        <taxon>Mycosphaerellales</taxon>
        <taxon>Mycosphaerellaceae</taxon>
        <taxon>Septoria</taxon>
    </lineage>
</organism>
<feature type="compositionally biased region" description="Polar residues" evidence="3">
    <location>
        <begin position="140"/>
        <end position="159"/>
    </location>
</feature>
<reference evidence="5" key="1">
    <citation type="submission" date="2022-06" db="EMBL/GenBank/DDBJ databases">
        <title>Complete genome sequences of two strains of the flax pathogen Septoria linicola.</title>
        <authorList>
            <person name="Lapalu N."/>
            <person name="Simon A."/>
            <person name="Demenou B."/>
            <person name="Paumier D."/>
            <person name="Guillot M.-P."/>
            <person name="Gout L."/>
            <person name="Valade R."/>
        </authorList>
    </citation>
    <scope>NUCLEOTIDE SEQUENCE</scope>
    <source>
        <strain evidence="5">SE15195</strain>
    </source>
</reference>
<sequence>MDSNAGGYRPQHDSSDDSPSTQPTGKPAKKDGPKSEREKRTYRACLHCRQRKSRCDLYSSGEPGRPPCERCIREQHECILGGSRRGGRRVKRSTSDVNNSTPGPSPHGLPHQPGSIESVIRPVHLPPPPRSDQQHVLDPSLQQPRQARLPSWSSLNPDSRTLPPLSHDGAATPTAKMTVDDTVASTDLQNPADALEFLAHVAERDSGNNQLPPMHSSVYGRSPHQLAGLNNQQRDGSRPVQPPTPSNVIDYPPLSKGQLSLEMIRALLCRYEDKYHPFFPLANPAAMDPSNLPTIAAKEPHLLAAILTVASKDEKDWWQVHDDCSAHMQSLVATLVYSGSGSVEAVEAMLILAEWVPRRPHSTPAIGRGEEDCAAWMYVGTAIRLGYLLGIDRTGFRAESESQSADLNRKRLAWASCYMSDRQVSVRIGKAFWSRGPGPMTALRAQDFPSLQPRLHRHDDFAAIYQANLELTQLFSNAHDVLYATKSRSNQLNFGGEYVKYIDDFRVALRHWNESWGTFTCSPPLKASLILSYEYLRLYVNAFAYQATLNRLIQRMKDAMENGQPNRKMAYPFADVAATPDARFIYDAIDAAKALLSTFCSFVDPQETFRYMPLRYYLYVIYSAVFLYKARSTGVMAGDTRGSVKRLISDTMDCLQKSSACPNDVGDRYSRLVRLLWRKPPAGRGSIAEPNDITRPATAQPSAPGLPPPRGGTESMPLDTAPPSINQFSWLDLGAVGDFAVENNNSIAGSSMLDHMDDTSNDGFSQFDPNMTFTPQQFAWNGMSPSGIIF</sequence>
<dbReference type="PROSITE" id="PS00463">
    <property type="entry name" value="ZN2_CY6_FUNGAL_1"/>
    <property type="match status" value="1"/>
</dbReference>
<proteinExistence type="predicted"/>
<feature type="region of interest" description="Disordered" evidence="3">
    <location>
        <begin position="82"/>
        <end position="173"/>
    </location>
</feature>
<feature type="region of interest" description="Disordered" evidence="3">
    <location>
        <begin position="206"/>
        <end position="252"/>
    </location>
</feature>
<dbReference type="AlphaFoldDB" id="A0A9Q9EN78"/>
<dbReference type="GO" id="GO:0000981">
    <property type="term" value="F:DNA-binding transcription factor activity, RNA polymerase II-specific"/>
    <property type="evidence" value="ECO:0007669"/>
    <property type="project" value="InterPro"/>
</dbReference>
<dbReference type="SMART" id="SM00906">
    <property type="entry name" value="Fungal_trans"/>
    <property type="match status" value="1"/>
</dbReference>
<feature type="compositionally biased region" description="Basic and acidic residues" evidence="3">
    <location>
        <begin position="28"/>
        <end position="41"/>
    </location>
</feature>
<protein>
    <recommendedName>
        <fullName evidence="4">Zn(2)-C6 fungal-type domain-containing protein</fullName>
    </recommendedName>
</protein>
<dbReference type="Proteomes" id="UP001056384">
    <property type="component" value="Chromosome 8"/>
</dbReference>
<evidence type="ECO:0000259" key="4">
    <source>
        <dbReference type="PROSITE" id="PS50048"/>
    </source>
</evidence>
<dbReference type="GO" id="GO:0003677">
    <property type="term" value="F:DNA binding"/>
    <property type="evidence" value="ECO:0007669"/>
    <property type="project" value="InterPro"/>
</dbReference>
<dbReference type="SUPFAM" id="SSF57701">
    <property type="entry name" value="Zn2/Cys6 DNA-binding domain"/>
    <property type="match status" value="1"/>
</dbReference>
<dbReference type="GO" id="GO:0005634">
    <property type="term" value="C:nucleus"/>
    <property type="evidence" value="ECO:0007669"/>
    <property type="project" value="TreeGrafter"/>
</dbReference>
<feature type="domain" description="Zn(2)-C6 fungal-type" evidence="4">
    <location>
        <begin position="44"/>
        <end position="80"/>
    </location>
</feature>
<evidence type="ECO:0000313" key="5">
    <source>
        <dbReference type="EMBL" id="USW56279.1"/>
    </source>
</evidence>
<name>A0A9Q9EN78_9PEZI</name>
<dbReference type="PANTHER" id="PTHR31644:SF1">
    <property type="entry name" value="ZN(II)2CYS6 TRANSCRIPTION FACTOR (EUROFUNG)"/>
    <property type="match status" value="1"/>
</dbReference>
<dbReference type="InterPro" id="IPR007219">
    <property type="entry name" value="XnlR_reg_dom"/>
</dbReference>
<dbReference type="Pfam" id="PF00172">
    <property type="entry name" value="Zn_clus"/>
    <property type="match status" value="1"/>
</dbReference>
<dbReference type="PROSITE" id="PS50048">
    <property type="entry name" value="ZN2_CY6_FUNGAL_2"/>
    <property type="match status" value="1"/>
</dbReference>
<gene>
    <name evidence="5" type="ORF">Slin15195_G095980</name>
</gene>
<dbReference type="Gene3D" id="4.10.240.10">
    <property type="entry name" value="Zn(2)-C6 fungal-type DNA-binding domain"/>
    <property type="match status" value="1"/>
</dbReference>
<dbReference type="OrthoDB" id="5818554at2759"/>
<accession>A0A9Q9EN78</accession>
<keyword evidence="6" id="KW-1185">Reference proteome</keyword>
<dbReference type="InterPro" id="IPR036864">
    <property type="entry name" value="Zn2-C6_fun-type_DNA-bd_sf"/>
</dbReference>
<dbReference type="SMART" id="SM00066">
    <property type="entry name" value="GAL4"/>
    <property type="match status" value="1"/>
</dbReference>
<dbReference type="InterPro" id="IPR052780">
    <property type="entry name" value="AAA_Catabolism_Regulators"/>
</dbReference>
<evidence type="ECO:0000256" key="1">
    <source>
        <dbReference type="ARBA" id="ARBA00022723"/>
    </source>
</evidence>
<dbReference type="CDD" id="cd12148">
    <property type="entry name" value="fungal_TF_MHR"/>
    <property type="match status" value="1"/>
</dbReference>
<keyword evidence="1" id="KW-0479">Metal-binding</keyword>
<dbReference type="CDD" id="cd00067">
    <property type="entry name" value="GAL4"/>
    <property type="match status" value="1"/>
</dbReference>
<evidence type="ECO:0000256" key="2">
    <source>
        <dbReference type="ARBA" id="ARBA00023242"/>
    </source>
</evidence>
<dbReference type="EMBL" id="CP099425">
    <property type="protein sequence ID" value="USW56279.1"/>
    <property type="molecule type" value="Genomic_DNA"/>
</dbReference>
<keyword evidence="2" id="KW-0539">Nucleus</keyword>
<dbReference type="GO" id="GO:0006351">
    <property type="term" value="P:DNA-templated transcription"/>
    <property type="evidence" value="ECO:0007669"/>
    <property type="project" value="InterPro"/>
</dbReference>
<evidence type="ECO:0000256" key="3">
    <source>
        <dbReference type="SAM" id="MobiDB-lite"/>
    </source>
</evidence>
<dbReference type="GO" id="GO:0008270">
    <property type="term" value="F:zinc ion binding"/>
    <property type="evidence" value="ECO:0007669"/>
    <property type="project" value="InterPro"/>
</dbReference>
<dbReference type="PANTHER" id="PTHR31644">
    <property type="entry name" value="TRANSCRIPTIONAL ACTIVATOR ARO80-RELATED"/>
    <property type="match status" value="1"/>
</dbReference>